<evidence type="ECO:0000256" key="1">
    <source>
        <dbReference type="SAM" id="SignalP"/>
    </source>
</evidence>
<accession>A0A3A3FIA3</accession>
<organism evidence="3 4">
    <name type="scientific">Noviherbaspirillum saxi</name>
    <dbReference type="NCBI Taxonomy" id="2320863"/>
    <lineage>
        <taxon>Bacteria</taxon>
        <taxon>Pseudomonadati</taxon>
        <taxon>Pseudomonadota</taxon>
        <taxon>Betaproteobacteria</taxon>
        <taxon>Burkholderiales</taxon>
        <taxon>Oxalobacteraceae</taxon>
        <taxon>Noviherbaspirillum</taxon>
    </lineage>
</organism>
<keyword evidence="1" id="KW-0732">Signal</keyword>
<dbReference type="AlphaFoldDB" id="A0A3A3FIA3"/>
<dbReference type="EMBL" id="QYUO01000002">
    <property type="protein sequence ID" value="RJF95233.1"/>
    <property type="molecule type" value="Genomic_DNA"/>
</dbReference>
<gene>
    <name evidence="3" type="ORF">D3871_17465</name>
</gene>
<dbReference type="Proteomes" id="UP000265955">
    <property type="component" value="Unassembled WGS sequence"/>
</dbReference>
<feature type="chain" id="PRO_5017182390" evidence="1">
    <location>
        <begin position="26"/>
        <end position="334"/>
    </location>
</feature>
<dbReference type="InterPro" id="IPR014545">
    <property type="entry name" value="UCP028415"/>
</dbReference>
<sequence>MNMNLSKLPGVIFLALSLSIATVSAATNCRSAAPNIAAGSRLAELADRELREFNGHRIGDDGHILKFGSIESENELLHDVETGVPSGNVSGRFAWRRVWEYWIALGKHVDGEPLHRKLVFVPGLLGNANSSARAREVELSTLLVGIGGDGDADIALREAAVRAALNDSPWSAAFIAYVMNQAGLRREQFQYSATHSDYIKAAFHASDTYAYRACDPVATMPRVGDLLCYSRGNKPLKTYSAWEAAVQDQNFISASHCEVVVDVDVGALKIETIGGNVLQSVARRKLRLNERGVLSRNHSPDAFPPADDNNCLIGKACKRQNFNRQYWSVLLQLK</sequence>
<reference evidence="4" key="1">
    <citation type="submission" date="2018-09" db="EMBL/GenBank/DDBJ databases">
        <authorList>
            <person name="Zhu H."/>
        </authorList>
    </citation>
    <scope>NUCLEOTIDE SEQUENCE [LARGE SCALE GENOMIC DNA]</scope>
    <source>
        <strain evidence="4">K1R23-30</strain>
    </source>
</reference>
<dbReference type="Pfam" id="PF10030">
    <property type="entry name" value="DUF2272"/>
    <property type="match status" value="1"/>
</dbReference>
<keyword evidence="4" id="KW-1185">Reference proteome</keyword>
<evidence type="ECO:0000313" key="4">
    <source>
        <dbReference type="Proteomes" id="UP000265955"/>
    </source>
</evidence>
<protein>
    <submittedName>
        <fullName evidence="3">DUF2272 domain-containing protein</fullName>
    </submittedName>
</protein>
<comment type="caution">
    <text evidence="3">The sequence shown here is derived from an EMBL/GenBank/DDBJ whole genome shotgun (WGS) entry which is preliminary data.</text>
</comment>
<dbReference type="PIRSF" id="PIRSF028415">
    <property type="entry name" value="UCP028415"/>
    <property type="match status" value="1"/>
</dbReference>
<dbReference type="InterPro" id="IPR019262">
    <property type="entry name" value="DUF2272"/>
</dbReference>
<name>A0A3A3FIA3_9BURK</name>
<evidence type="ECO:0000313" key="3">
    <source>
        <dbReference type="EMBL" id="RJF95233.1"/>
    </source>
</evidence>
<evidence type="ECO:0000259" key="2">
    <source>
        <dbReference type="Pfam" id="PF10030"/>
    </source>
</evidence>
<proteinExistence type="predicted"/>
<feature type="domain" description="DUF2272" evidence="2">
    <location>
        <begin position="164"/>
        <end position="333"/>
    </location>
</feature>
<feature type="signal peptide" evidence="1">
    <location>
        <begin position="1"/>
        <end position="25"/>
    </location>
</feature>